<dbReference type="Pfam" id="PF21821">
    <property type="entry name" value="Dit_like"/>
    <property type="match status" value="1"/>
</dbReference>
<accession>A0ABX9APX6</accession>
<reference evidence="2 3" key="1">
    <citation type="submission" date="2021-08" db="EMBL/GenBank/DDBJ databases">
        <title>Culture and genomic analysis of Symbiopectobacterium purcellii sp. nov. gen. nov., isolated from the leafhopper Empoasca decipiens.</title>
        <authorList>
            <person name="Nadal-Jimenez P."/>
            <person name="Siozios S."/>
            <person name="Halliday N."/>
            <person name="Camara M."/>
            <person name="Hurst G.D.D."/>
        </authorList>
    </citation>
    <scope>NUCLEOTIDE SEQUENCE [LARGE SCALE GENOMIC DNA]</scope>
    <source>
        <strain evidence="2 3">SyEd1</strain>
    </source>
</reference>
<dbReference type="RefSeq" id="WP_222159442.1">
    <property type="nucleotide sequence ID" value="NZ_CP081864.1"/>
</dbReference>
<sequence length="207" mass="22167">MDVLSVLLNQRSRAISIIIPDMVITEKHTDVLEITEHPVERPTSASDGASASGAAFVADHAYRRPSEVVMEVGFSGGGSLLDSGLLDTTRIGLSLGTSPKEIYQQLLDLQRSRLPFDVTTGKRQYKNMLIRSLDVTTDKNSENVLMATVTLREVIFTQTQAITVASKENMTQGVSTSAVQNSGTKTPAAVNQSVLGKMGSTVTGALK</sequence>
<evidence type="ECO:0000313" key="2">
    <source>
        <dbReference type="EMBL" id="QZN96391.1"/>
    </source>
</evidence>
<gene>
    <name evidence="2" type="ORF">K6K13_02660</name>
</gene>
<dbReference type="InterPro" id="IPR048494">
    <property type="entry name" value="Dit-like_N"/>
</dbReference>
<organism evidence="2 3">
    <name type="scientific">Symbiopectobacterium purcellii</name>
    <dbReference type="NCBI Taxonomy" id="2871826"/>
    <lineage>
        <taxon>Bacteria</taxon>
        <taxon>Pseudomonadati</taxon>
        <taxon>Pseudomonadota</taxon>
        <taxon>Gammaproteobacteria</taxon>
        <taxon>Enterobacterales</taxon>
        <taxon>Enterobacteriaceae</taxon>
    </lineage>
</organism>
<protein>
    <recommendedName>
        <fullName evidence="1">Dit-like phage tail protein N-terminal domain-containing protein</fullName>
    </recommendedName>
</protein>
<keyword evidence="3" id="KW-1185">Reference proteome</keyword>
<evidence type="ECO:0000313" key="3">
    <source>
        <dbReference type="Proteomes" id="UP000825886"/>
    </source>
</evidence>
<dbReference type="Proteomes" id="UP000825886">
    <property type="component" value="Chromosome"/>
</dbReference>
<name>A0ABX9APX6_9ENTR</name>
<proteinExistence type="predicted"/>
<feature type="domain" description="Dit-like phage tail protein N-terminal" evidence="1">
    <location>
        <begin position="21"/>
        <end position="164"/>
    </location>
</feature>
<evidence type="ECO:0000259" key="1">
    <source>
        <dbReference type="Pfam" id="PF21821"/>
    </source>
</evidence>
<dbReference type="EMBL" id="CP081864">
    <property type="protein sequence ID" value="QZN96391.1"/>
    <property type="molecule type" value="Genomic_DNA"/>
</dbReference>